<dbReference type="Proteomes" id="UP000003755">
    <property type="component" value="Unassembled WGS sequence"/>
</dbReference>
<accession>C9L799</accession>
<evidence type="ECO:0000256" key="1">
    <source>
        <dbReference type="SAM" id="Coils"/>
    </source>
</evidence>
<organism evidence="3 4">
    <name type="scientific">Blautia hansenii DSM 20583</name>
    <dbReference type="NCBI Taxonomy" id="537007"/>
    <lineage>
        <taxon>Bacteria</taxon>
        <taxon>Bacillati</taxon>
        <taxon>Bacillota</taxon>
        <taxon>Clostridia</taxon>
        <taxon>Lachnospirales</taxon>
        <taxon>Lachnospiraceae</taxon>
        <taxon>Blautia</taxon>
    </lineage>
</organism>
<evidence type="ECO:0000256" key="2">
    <source>
        <dbReference type="SAM" id="MobiDB-lite"/>
    </source>
</evidence>
<evidence type="ECO:0000313" key="4">
    <source>
        <dbReference type="Proteomes" id="UP000003755"/>
    </source>
</evidence>
<dbReference type="EMBL" id="ABYU02000012">
    <property type="protein sequence ID" value="EEX22293.1"/>
    <property type="molecule type" value="Genomic_DNA"/>
</dbReference>
<keyword evidence="4" id="KW-1185">Reference proteome</keyword>
<feature type="coiled-coil region" evidence="1">
    <location>
        <begin position="1291"/>
        <end position="1318"/>
    </location>
</feature>
<comment type="caution">
    <text evidence="3">The sequence shown here is derived from an EMBL/GenBank/DDBJ whole genome shotgun (WGS) entry which is preliminary data.</text>
</comment>
<feature type="coiled-coil region" evidence="1">
    <location>
        <begin position="721"/>
        <end position="819"/>
    </location>
</feature>
<feature type="coiled-coil region" evidence="1">
    <location>
        <begin position="1466"/>
        <end position="1493"/>
    </location>
</feature>
<keyword evidence="1" id="KW-0175">Coiled coil</keyword>
<dbReference type="RefSeq" id="WP_003020092.1">
    <property type="nucleotide sequence ID" value="NZ_CP022413.2"/>
</dbReference>
<protein>
    <submittedName>
        <fullName evidence="3">Uncharacterized protein</fullName>
    </submittedName>
</protein>
<gene>
    <name evidence="3" type="ORF">BLAHAN_05261</name>
</gene>
<dbReference type="HOGENOM" id="CLU_246911_0_0_9"/>
<dbReference type="STRING" id="537007.BLAHAN_05261"/>
<feature type="compositionally biased region" description="Low complexity" evidence="2">
    <location>
        <begin position="1264"/>
        <end position="1287"/>
    </location>
</feature>
<proteinExistence type="predicted"/>
<dbReference type="eggNOG" id="COG4733">
    <property type="taxonomic scope" value="Bacteria"/>
</dbReference>
<feature type="region of interest" description="Disordered" evidence="2">
    <location>
        <begin position="1252"/>
        <end position="1291"/>
    </location>
</feature>
<sequence length="1538" mass="168728">MLGNRYLDFVNKSKGGKYTSASKADIERYDEIISDFQNNKFKRGSSFDVKKWADGFGGLSSDVVDFLSNVQDGDDILEGLANSMGKTTKAISSSGEEIQLTGNKFKDFFTKTKSSFGTFGKVVGNGLKGFGKALLGSGLNVLLNAGIGAALSLAFKLYDTVAHAQDNVIEKGKEASAAIKSNYDAISNSNQWKTSNLERFTELAKGVNESGLNMSLSSDEFAEYQSLASSLADTLPNLVVGFNSLGQPIIKAATDMEQLNQAFRDNDVEKYQENISKASDVIKGFKTQYDERGSLFKDTGAKQKQDIYKYILDSYKNLDVENLESWNRSIMDGLSEKGYNLFEIDDALGEIGVKKIDDKSIAKGIDKISEPYQKGQTELEQYASSVKETLPSFFMISDEYAKLVEKSPAIDTFIQSITSGLSSDYVNENFPTTESIEQWTSSITSALGNKKVQTSIEDLFQLNKDKDKMSFKEYEQGVNSLVDTISGSMPGITSDMMKASLGIDRELENMAAHYSKVSAKVGKEFADNLSGADLELASDIISEKDVRNAEELKRAMIETKQAAQDINANPIFDSIKMADENRNKGDDYLDALKYIEEAKEMYDKGLIGTDDFKARAKYLSPTGAEDPANFIENYSKATRYLTEDSTGVQNFLNDLEKKGYATFETLSDGTKQWSYNISDLESAAENMGMGFEFFMDMFGRLEDYGFSNNFFSTQEEGIEKISEKTAQLAKAKKELAEMETTGQYTTTDENGNQVQTEANQTAIDAKKAEIAGLENDLNELQNNLEAVTQSNIDRINEQIIETKEQYKSLKEERDKILAENRYGENTDEVVAALDEQLKGLAQEGYFEIDGEMNIVNEDEVREEIESEPIEINAEGNFEEFKGQAKDSVDIVQKLLNENSQGVPIKINLDSDSVFDIDTQIAGIMSSLDKLRNEDGTINIEAEGAQDVINVLLALIAKKQELNEPVIMTADTSNVDANVSSVIGKLQEFQNAYNELERLNTLKSAGVDVDTSAAQEKLNGLASEISSFDGKQAEILATLNVDPTSIESIKSTISSIGASDLANVGVTVEAKTEGKTDVEALSSAIEKVQGKTVSVSASVSGTSSVRDLSNAISGLKNKTVTVTTKRVEEKASKASGTMLSPAHAEGTSNSISAYAGGNVAIQKDEKALVNELKKPESIVRDGVWSIIPGGAHIEQLKKGDIIFNGEQTEQLLKHGKIAGHGKAYANGTVPDGSIASTLASAYAGGSGGGSFQGGAATGTDKKKPSSSNSNSSSNKKSSNKKSSNSSSSTDDAKEFEEALDWIEIKIDRLERKIKSLDRIAGSAFETYATRSKALAEQMGEVSNEITVQQQAYERYLQQANSISLSDDYKTQVKNGTIDISTITDEDLKKNIDDYKQWYEKALDCKDAVEELTESVKELYQQAFDNIVEEFDNYISLIEHNKNIIDGYIEQDENAGYLVSTKYYDSLIALENQTLNQLTEERDRLIASLNEAVSSGNVKEYSDAWFKIKPRNLFYCGKIPITLICYNVTGNSKRECGMCL</sequence>
<reference evidence="3" key="1">
    <citation type="submission" date="2009-09" db="EMBL/GenBank/DDBJ databases">
        <authorList>
            <person name="Weinstock G."/>
            <person name="Sodergren E."/>
            <person name="Clifton S."/>
            <person name="Fulton L."/>
            <person name="Fulton B."/>
            <person name="Courtney L."/>
            <person name="Fronick C."/>
            <person name="Harrison M."/>
            <person name="Strong C."/>
            <person name="Farmer C."/>
            <person name="Delahaunty K."/>
            <person name="Markovic C."/>
            <person name="Hall O."/>
            <person name="Minx P."/>
            <person name="Tomlinson C."/>
            <person name="Mitreva M."/>
            <person name="Nelson J."/>
            <person name="Hou S."/>
            <person name="Wollam A."/>
            <person name="Pepin K.H."/>
            <person name="Johnson M."/>
            <person name="Bhonagiri V."/>
            <person name="Nash W.E."/>
            <person name="Warren W."/>
            <person name="Chinwalla A."/>
            <person name="Mardis E.R."/>
            <person name="Wilson R.K."/>
        </authorList>
    </citation>
    <scope>NUCLEOTIDE SEQUENCE [LARGE SCALE GENOMIC DNA]</scope>
    <source>
        <strain evidence="3">DSM 20583</strain>
    </source>
</reference>
<evidence type="ECO:0000313" key="3">
    <source>
        <dbReference type="EMBL" id="EEX22293.1"/>
    </source>
</evidence>
<name>C9L799_BLAHA</name>